<sequence length="317" mass="34876">MSGFGFKVADGVASRLAVEAAPAASGDLVWVHLSTTEDEAQAWLRNEAGLESYVIDALTATETRPRCEAVGEGAFLNLRGRTNEEMDSSDLLASLRIWVVKGRVYSLTRKPLVAIPLVEKEVEAGRVRDPGDLITAFATAITTDLDPEVAALGDELDDCEERLDAKHVFALRRTVSEVRVAAISYRRFLNPQRAALEKLAALPGDWLRDDDRLHLAAAADRAARMAEELESIRERSALTHEALTDLRAEQIDNRSLIISVAAMVFLPLTFLTGLYGMNVKGLPFAEEPWAFDAIAGGCLVIALGIVIYFVQRHWFER</sequence>
<organism evidence="12 13">
    <name type="scientific">Sphingomonas aerolata</name>
    <dbReference type="NCBI Taxonomy" id="185951"/>
    <lineage>
        <taxon>Bacteria</taxon>
        <taxon>Pseudomonadati</taxon>
        <taxon>Pseudomonadota</taxon>
        <taxon>Alphaproteobacteria</taxon>
        <taxon>Sphingomonadales</taxon>
        <taxon>Sphingomonadaceae</taxon>
        <taxon>Sphingomonas</taxon>
    </lineage>
</organism>
<evidence type="ECO:0000256" key="7">
    <source>
        <dbReference type="ARBA" id="ARBA00022833"/>
    </source>
</evidence>
<reference evidence="12 13" key="1">
    <citation type="submission" date="2018-04" db="EMBL/GenBank/DDBJ databases">
        <title>Genomic Encyclopedia of Type Strains, Phase III (KMG-III): the genomes of soil and plant-associated and newly described type strains.</title>
        <authorList>
            <person name="Whitman W."/>
        </authorList>
    </citation>
    <scope>NUCLEOTIDE SEQUENCE [LARGE SCALE GENOMIC DNA]</scope>
    <source>
        <strain evidence="12 13">NW12</strain>
    </source>
</reference>
<dbReference type="GO" id="GO:0015095">
    <property type="term" value="F:magnesium ion transmembrane transporter activity"/>
    <property type="evidence" value="ECO:0007669"/>
    <property type="project" value="TreeGrafter"/>
</dbReference>
<feature type="transmembrane region" description="Helical" evidence="11">
    <location>
        <begin position="289"/>
        <end position="310"/>
    </location>
</feature>
<keyword evidence="9" id="KW-0406">Ion transport</keyword>
<accession>A0A2T4YW50</accession>
<comment type="similarity">
    <text evidence="2">Belongs to the CorA metal ion transporter (MIT) (TC 1.A.35) family.</text>
</comment>
<protein>
    <submittedName>
        <fullName evidence="12">Zinc transporter</fullName>
    </submittedName>
</protein>
<evidence type="ECO:0000256" key="11">
    <source>
        <dbReference type="SAM" id="Phobius"/>
    </source>
</evidence>
<keyword evidence="3" id="KW-0813">Transport</keyword>
<keyword evidence="10 11" id="KW-0472">Membrane</keyword>
<comment type="caution">
    <text evidence="12">The sequence shown here is derived from an EMBL/GenBank/DDBJ whole genome shotgun (WGS) entry which is preliminary data.</text>
</comment>
<keyword evidence="13" id="KW-1185">Reference proteome</keyword>
<gene>
    <name evidence="12" type="ORF">C8J24_1411</name>
</gene>
<dbReference type="InterPro" id="IPR002523">
    <property type="entry name" value="MgTranspt_CorA/ZnTranspt_ZntB"/>
</dbReference>
<dbReference type="GO" id="GO:0015087">
    <property type="term" value="F:cobalt ion transmembrane transporter activity"/>
    <property type="evidence" value="ECO:0007669"/>
    <property type="project" value="TreeGrafter"/>
</dbReference>
<dbReference type="AlphaFoldDB" id="A0A2T4YW50"/>
<evidence type="ECO:0000256" key="5">
    <source>
        <dbReference type="ARBA" id="ARBA00022519"/>
    </source>
</evidence>
<evidence type="ECO:0000256" key="6">
    <source>
        <dbReference type="ARBA" id="ARBA00022692"/>
    </source>
</evidence>
<dbReference type="SUPFAM" id="SSF144083">
    <property type="entry name" value="Magnesium transport protein CorA, transmembrane region"/>
    <property type="match status" value="1"/>
</dbReference>
<feature type="transmembrane region" description="Helical" evidence="11">
    <location>
        <begin position="256"/>
        <end position="277"/>
    </location>
</feature>
<dbReference type="Gene3D" id="1.20.58.340">
    <property type="entry name" value="Magnesium transport protein CorA, transmembrane region"/>
    <property type="match status" value="2"/>
</dbReference>
<evidence type="ECO:0000256" key="8">
    <source>
        <dbReference type="ARBA" id="ARBA00022989"/>
    </source>
</evidence>
<comment type="subcellular location">
    <subcellularLocation>
        <location evidence="1">Cell membrane</location>
        <topology evidence="1">Multi-pass membrane protein</topology>
    </subcellularLocation>
</comment>
<evidence type="ECO:0000256" key="3">
    <source>
        <dbReference type="ARBA" id="ARBA00022448"/>
    </source>
</evidence>
<dbReference type="Pfam" id="PF01544">
    <property type="entry name" value="CorA"/>
    <property type="match status" value="1"/>
</dbReference>
<dbReference type="GO" id="GO:0050897">
    <property type="term" value="F:cobalt ion binding"/>
    <property type="evidence" value="ECO:0007669"/>
    <property type="project" value="TreeGrafter"/>
</dbReference>
<evidence type="ECO:0000313" key="12">
    <source>
        <dbReference type="EMBL" id="PTM48003.1"/>
    </source>
</evidence>
<dbReference type="Gene3D" id="3.30.460.20">
    <property type="entry name" value="CorA soluble domain-like"/>
    <property type="match status" value="1"/>
</dbReference>
<evidence type="ECO:0000256" key="1">
    <source>
        <dbReference type="ARBA" id="ARBA00004651"/>
    </source>
</evidence>
<keyword evidence="5" id="KW-0997">Cell inner membrane</keyword>
<evidence type="ECO:0000256" key="10">
    <source>
        <dbReference type="ARBA" id="ARBA00023136"/>
    </source>
</evidence>
<keyword evidence="7" id="KW-0862">Zinc</keyword>
<evidence type="ECO:0000313" key="13">
    <source>
        <dbReference type="Proteomes" id="UP000240996"/>
    </source>
</evidence>
<dbReference type="InterPro" id="IPR045861">
    <property type="entry name" value="CorA_cytoplasmic_dom"/>
</dbReference>
<dbReference type="Proteomes" id="UP000240996">
    <property type="component" value="Unassembled WGS sequence"/>
</dbReference>
<dbReference type="GO" id="GO:0000287">
    <property type="term" value="F:magnesium ion binding"/>
    <property type="evidence" value="ECO:0007669"/>
    <property type="project" value="TreeGrafter"/>
</dbReference>
<dbReference type="InterPro" id="IPR045863">
    <property type="entry name" value="CorA_TM1_TM2"/>
</dbReference>
<name>A0A2T4YW50_9SPHN</name>
<dbReference type="EMBL" id="PZZN01000001">
    <property type="protein sequence ID" value="PTM48003.1"/>
    <property type="molecule type" value="Genomic_DNA"/>
</dbReference>
<dbReference type="GO" id="GO:0005886">
    <property type="term" value="C:plasma membrane"/>
    <property type="evidence" value="ECO:0007669"/>
    <property type="project" value="UniProtKB-SubCell"/>
</dbReference>
<keyword evidence="4" id="KW-1003">Cell membrane</keyword>
<proteinExistence type="inferred from homology"/>
<keyword evidence="8 11" id="KW-1133">Transmembrane helix</keyword>
<dbReference type="SUPFAM" id="SSF143865">
    <property type="entry name" value="CorA soluble domain-like"/>
    <property type="match status" value="1"/>
</dbReference>
<dbReference type="PANTHER" id="PTHR46494:SF3">
    <property type="entry name" value="ZINC TRANSPORT PROTEIN ZNTB"/>
    <property type="match status" value="1"/>
</dbReference>
<dbReference type="CDD" id="cd12833">
    <property type="entry name" value="ZntB-like_1"/>
    <property type="match status" value="1"/>
</dbReference>
<evidence type="ECO:0000256" key="4">
    <source>
        <dbReference type="ARBA" id="ARBA00022475"/>
    </source>
</evidence>
<dbReference type="PANTHER" id="PTHR46494">
    <property type="entry name" value="CORA FAMILY METAL ION TRANSPORTER (EUROFUNG)"/>
    <property type="match status" value="1"/>
</dbReference>
<evidence type="ECO:0000256" key="2">
    <source>
        <dbReference type="ARBA" id="ARBA00009765"/>
    </source>
</evidence>
<evidence type="ECO:0000256" key="9">
    <source>
        <dbReference type="ARBA" id="ARBA00023065"/>
    </source>
</evidence>
<keyword evidence="6 11" id="KW-0812">Transmembrane</keyword>
<dbReference type="RefSeq" id="WP_107931217.1">
    <property type="nucleotide sequence ID" value="NZ_PZZN01000001.1"/>
</dbReference>